<accession>A0A6N8DML7</accession>
<dbReference type="RefSeq" id="WP_155446345.1">
    <property type="nucleotide sequence ID" value="NZ_JAOQNR010000008.1"/>
</dbReference>
<evidence type="ECO:0000259" key="1">
    <source>
        <dbReference type="Pfam" id="PF12146"/>
    </source>
</evidence>
<proteinExistence type="predicted"/>
<dbReference type="SUPFAM" id="SSF53474">
    <property type="entry name" value="alpha/beta-Hydrolases"/>
    <property type="match status" value="1"/>
</dbReference>
<organism evidence="2 3">
    <name type="scientific">Rhodoblastus acidophilus</name>
    <name type="common">Rhodopseudomonas acidophila</name>
    <dbReference type="NCBI Taxonomy" id="1074"/>
    <lineage>
        <taxon>Bacteria</taxon>
        <taxon>Pseudomonadati</taxon>
        <taxon>Pseudomonadota</taxon>
        <taxon>Alphaproteobacteria</taxon>
        <taxon>Hyphomicrobiales</taxon>
        <taxon>Rhodoblastaceae</taxon>
        <taxon>Rhodoblastus</taxon>
    </lineage>
</organism>
<dbReference type="PANTHER" id="PTHR11614">
    <property type="entry name" value="PHOSPHOLIPASE-RELATED"/>
    <property type="match status" value="1"/>
</dbReference>
<dbReference type="Pfam" id="PF12146">
    <property type="entry name" value="Hydrolase_4"/>
    <property type="match status" value="1"/>
</dbReference>
<dbReference type="EMBL" id="WNKS01000009">
    <property type="protein sequence ID" value="MTV31657.1"/>
    <property type="molecule type" value="Genomic_DNA"/>
</dbReference>
<gene>
    <name evidence="2" type="ORF">GJ654_11700</name>
</gene>
<dbReference type="AlphaFoldDB" id="A0A6N8DML7"/>
<feature type="domain" description="Serine aminopeptidase S33" evidence="1">
    <location>
        <begin position="38"/>
        <end position="295"/>
    </location>
</feature>
<dbReference type="OrthoDB" id="9788260at2"/>
<dbReference type="Gene3D" id="3.40.50.1820">
    <property type="entry name" value="alpha/beta hydrolase"/>
    <property type="match status" value="1"/>
</dbReference>
<dbReference type="InterPro" id="IPR029058">
    <property type="entry name" value="AB_hydrolase_fold"/>
</dbReference>
<keyword evidence="2" id="KW-0378">Hydrolase</keyword>
<evidence type="ECO:0000313" key="3">
    <source>
        <dbReference type="Proteomes" id="UP000439113"/>
    </source>
</evidence>
<dbReference type="InterPro" id="IPR022742">
    <property type="entry name" value="Hydrolase_4"/>
</dbReference>
<comment type="caution">
    <text evidence="2">The sequence shown here is derived from an EMBL/GenBank/DDBJ whole genome shotgun (WGS) entry which is preliminary data.</text>
</comment>
<dbReference type="GO" id="GO:0016787">
    <property type="term" value="F:hydrolase activity"/>
    <property type="evidence" value="ECO:0007669"/>
    <property type="project" value="UniProtKB-KW"/>
</dbReference>
<sequence>MELIDTPANPCPPGASLVGVKARDGVVLRAAYWRPERAPRGTVVIAQGRSEFIEKYFEVIGELLARDYFVVAFDWRGQGLSPRLLRNSAKGHVRRSTDYRLDLEALIEQVLTPDAPKPWFALAHSMGAAILLDFIAAGENSSPFARVVATAPMLALRGFAASDYARALAGLMIGCGLSRMFVPGGGRASHFDRPFANNILTTDRLRFERSARMISAFPALRIGEPTVGWVHAAYRIMDRLARPGVAEHIKIPLLMVAAGDEKLVSTPAAEAFARRLKNAGCLVLPGARHEIMMERPDIRAKFWAAFDAFVPGEQFLRATEAQS</sequence>
<evidence type="ECO:0000313" key="2">
    <source>
        <dbReference type="EMBL" id="MTV31657.1"/>
    </source>
</evidence>
<dbReference type="Proteomes" id="UP000439113">
    <property type="component" value="Unassembled WGS sequence"/>
</dbReference>
<protein>
    <submittedName>
        <fullName evidence="2">Alpha/beta fold hydrolase</fullName>
    </submittedName>
</protein>
<reference evidence="2 3" key="1">
    <citation type="submission" date="2019-11" db="EMBL/GenBank/DDBJ databases">
        <title>Whole-genome sequence of a Rhodoblastus acidophilus DSM 142.</title>
        <authorList>
            <person name="Kyndt J.A."/>
            <person name="Meyer T.E."/>
        </authorList>
    </citation>
    <scope>NUCLEOTIDE SEQUENCE [LARGE SCALE GENOMIC DNA]</scope>
    <source>
        <strain evidence="2 3">DSM 142</strain>
    </source>
</reference>
<dbReference type="InterPro" id="IPR051044">
    <property type="entry name" value="MAG_DAG_Lipase"/>
</dbReference>
<name>A0A6N8DML7_RHOAC</name>